<feature type="transmembrane region" description="Helical" evidence="2">
    <location>
        <begin position="21"/>
        <end position="43"/>
    </location>
</feature>
<reference evidence="4 5" key="1">
    <citation type="submission" date="2019-02" db="EMBL/GenBank/DDBJ databases">
        <title>Deep-cultivation of Planctomycetes and their phenomic and genomic characterization uncovers novel biology.</title>
        <authorList>
            <person name="Wiegand S."/>
            <person name="Jogler M."/>
            <person name="Boedeker C."/>
            <person name="Pinto D."/>
            <person name="Vollmers J."/>
            <person name="Rivas-Marin E."/>
            <person name="Kohn T."/>
            <person name="Peeters S.H."/>
            <person name="Heuer A."/>
            <person name="Rast P."/>
            <person name="Oberbeckmann S."/>
            <person name="Bunk B."/>
            <person name="Jeske O."/>
            <person name="Meyerdierks A."/>
            <person name="Storesund J.E."/>
            <person name="Kallscheuer N."/>
            <person name="Luecker S."/>
            <person name="Lage O.M."/>
            <person name="Pohl T."/>
            <person name="Merkel B.J."/>
            <person name="Hornburger P."/>
            <person name="Mueller R.-W."/>
            <person name="Bruemmer F."/>
            <person name="Labrenz M."/>
            <person name="Spormann A.M."/>
            <person name="Op den Camp H."/>
            <person name="Overmann J."/>
            <person name="Amann R."/>
            <person name="Jetten M.S.M."/>
            <person name="Mascher T."/>
            <person name="Medema M.H."/>
            <person name="Devos D.P."/>
            <person name="Kaster A.-K."/>
            <person name="Ovreas L."/>
            <person name="Rohde M."/>
            <person name="Galperin M.Y."/>
            <person name="Jogler C."/>
        </authorList>
    </citation>
    <scope>NUCLEOTIDE SEQUENCE [LARGE SCALE GENOMIC DNA]</scope>
    <source>
        <strain evidence="4 5">EC9</strain>
    </source>
</reference>
<dbReference type="SUPFAM" id="SSF53300">
    <property type="entry name" value="vWA-like"/>
    <property type="match status" value="1"/>
</dbReference>
<keyword evidence="2" id="KW-1133">Transmembrane helix</keyword>
<evidence type="ECO:0000256" key="2">
    <source>
        <dbReference type="SAM" id="Phobius"/>
    </source>
</evidence>
<dbReference type="Gene3D" id="3.40.50.410">
    <property type="entry name" value="von Willebrand factor, type A domain"/>
    <property type="match status" value="1"/>
</dbReference>
<evidence type="ECO:0000313" key="5">
    <source>
        <dbReference type="Proteomes" id="UP000319557"/>
    </source>
</evidence>
<sequence>MPTTMNLAVNSQNESTSRANWRGYAISATLHAVLLLALAFVVLGESRVETFIVTAKQATARAEPLIAIPLEPAPAPEPQTSEAIELDSPPPKLLLAPIPVDLPGRLASQRLGALSGSGQNVVTVAHAQPVTKTETKSKEKAADAVPSDSRRATFFGSHAYGNNFVFILDASPSMVGARYRRACDELIASLMKLEDSQSFYVLLFSWRTQLMFDGPLASIQFIPATDENVDRFRQWLYAQDVRKNNGTDPRVALDLAERLQPDAVFLLSDGEFNKPPRWNPSMPTRAMPQRSVARLVEMIYETIPLHCIAFEIAACEPGLRALSVLTGGSCRFVPPLRPDADQIFLTKLENQLRQVDPQGTGDSFRAQQTRLTIANWLVEKGFTEEAQDVIGVLADKQLPSRLQRKLESIQGKISQQNDLPHRPMVPLPTSHHADTHNTHPNRSTEMGSGSRAG</sequence>
<keyword evidence="5" id="KW-1185">Reference proteome</keyword>
<accession>A0A517M6T2</accession>
<evidence type="ECO:0000256" key="1">
    <source>
        <dbReference type="SAM" id="MobiDB-lite"/>
    </source>
</evidence>
<dbReference type="InterPro" id="IPR036465">
    <property type="entry name" value="vWFA_dom_sf"/>
</dbReference>
<dbReference type="KEGG" id="ruv:EC9_47710"/>
<evidence type="ECO:0000259" key="3">
    <source>
        <dbReference type="Pfam" id="PF13768"/>
    </source>
</evidence>
<dbReference type="EMBL" id="CP036261">
    <property type="protein sequence ID" value="QDS90557.1"/>
    <property type="molecule type" value="Genomic_DNA"/>
</dbReference>
<dbReference type="RefSeq" id="WP_145348355.1">
    <property type="nucleotide sequence ID" value="NZ_CP036261.1"/>
</dbReference>
<feature type="domain" description="VWFA" evidence="3">
    <location>
        <begin position="163"/>
        <end position="332"/>
    </location>
</feature>
<dbReference type="Proteomes" id="UP000319557">
    <property type="component" value="Chromosome"/>
</dbReference>
<name>A0A517M6T2_9BACT</name>
<dbReference type="OrthoDB" id="288124at2"/>
<protein>
    <recommendedName>
        <fullName evidence="3">VWFA domain-containing protein</fullName>
    </recommendedName>
</protein>
<evidence type="ECO:0000313" key="4">
    <source>
        <dbReference type="EMBL" id="QDS90557.1"/>
    </source>
</evidence>
<dbReference type="Pfam" id="PF13768">
    <property type="entry name" value="VWA_3"/>
    <property type="match status" value="1"/>
</dbReference>
<feature type="compositionally biased region" description="Polar residues" evidence="1">
    <location>
        <begin position="438"/>
        <end position="447"/>
    </location>
</feature>
<dbReference type="InterPro" id="IPR002035">
    <property type="entry name" value="VWF_A"/>
</dbReference>
<dbReference type="AlphaFoldDB" id="A0A517M6T2"/>
<keyword evidence="2" id="KW-0812">Transmembrane</keyword>
<keyword evidence="2" id="KW-0472">Membrane</keyword>
<gene>
    <name evidence="4" type="ORF">EC9_47710</name>
</gene>
<proteinExistence type="predicted"/>
<feature type="region of interest" description="Disordered" evidence="1">
    <location>
        <begin position="410"/>
        <end position="453"/>
    </location>
</feature>
<organism evidence="4 5">
    <name type="scientific">Rosistilla ulvae</name>
    <dbReference type="NCBI Taxonomy" id="1930277"/>
    <lineage>
        <taxon>Bacteria</taxon>
        <taxon>Pseudomonadati</taxon>
        <taxon>Planctomycetota</taxon>
        <taxon>Planctomycetia</taxon>
        <taxon>Pirellulales</taxon>
        <taxon>Pirellulaceae</taxon>
        <taxon>Rosistilla</taxon>
    </lineage>
</organism>